<keyword evidence="1" id="KW-0732">Signal</keyword>
<sequence>MCLSLLTLSPLLLTSITPLLAQMAPKPQPSAGSNHRGGMGMMDDQHFIIMMIPHHESAISMADLALTRAQHPEIKQLAQNIKVSQSQEIKQMQEWYKQWYGTSVPKPNSNNMGGMGGMMHGGHSGMMSNMKTDLTALSKAKNFDQVFIEEMIPHHQMAVMMSQHLLLNSQHPEMKKLAQAIIEAQTKEINEMEQWYQKWYPVSPQNSPSKK</sequence>
<gene>
    <name evidence="3" type="ORF">KA717_35345</name>
</gene>
<dbReference type="InterPro" id="IPR012347">
    <property type="entry name" value="Ferritin-like"/>
</dbReference>
<accession>A0A977PVQ5</accession>
<dbReference type="PANTHER" id="PTHR36933:SF1">
    <property type="entry name" value="SLL0788 PROTEIN"/>
    <property type="match status" value="1"/>
</dbReference>
<proteinExistence type="predicted"/>
<protein>
    <submittedName>
        <fullName evidence="3">DUF305 domain-containing protein</fullName>
    </submittedName>
</protein>
<dbReference type="Gene3D" id="1.20.1260.10">
    <property type="match status" value="1"/>
</dbReference>
<dbReference type="InterPro" id="IPR005183">
    <property type="entry name" value="DUF305_CopM-like"/>
</dbReference>
<feature type="chain" id="PRO_5036765165" evidence="1">
    <location>
        <begin position="22"/>
        <end position="211"/>
    </location>
</feature>
<reference evidence="3" key="1">
    <citation type="submission" date="2021-04" db="EMBL/GenBank/DDBJ databases">
        <title>Genome sequence of Woronichinia naegeliana from Washington state freshwater lake bloom.</title>
        <authorList>
            <person name="Dreher T.W."/>
        </authorList>
    </citation>
    <scope>NUCLEOTIDE SEQUENCE</scope>
    <source>
        <strain evidence="3">WA131</strain>
    </source>
</reference>
<evidence type="ECO:0000256" key="1">
    <source>
        <dbReference type="SAM" id="SignalP"/>
    </source>
</evidence>
<feature type="domain" description="DUF305" evidence="2">
    <location>
        <begin position="44"/>
        <end position="196"/>
    </location>
</feature>
<dbReference type="PANTHER" id="PTHR36933">
    <property type="entry name" value="SLL0788 PROTEIN"/>
    <property type="match status" value="1"/>
</dbReference>
<dbReference type="KEGG" id="wna:KA717_35345"/>
<dbReference type="AlphaFoldDB" id="A0A977PVQ5"/>
<feature type="signal peptide" evidence="1">
    <location>
        <begin position="1"/>
        <end position="21"/>
    </location>
</feature>
<dbReference type="EMBL" id="CP073041">
    <property type="protein sequence ID" value="UXE60717.1"/>
    <property type="molecule type" value="Genomic_DNA"/>
</dbReference>
<evidence type="ECO:0000259" key="2">
    <source>
        <dbReference type="Pfam" id="PF03713"/>
    </source>
</evidence>
<dbReference type="Proteomes" id="UP001065613">
    <property type="component" value="Chromosome"/>
</dbReference>
<organism evidence="3">
    <name type="scientific">Woronichinia naegeliana WA131</name>
    <dbReference type="NCBI Taxonomy" id="2824559"/>
    <lineage>
        <taxon>Bacteria</taxon>
        <taxon>Bacillati</taxon>
        <taxon>Cyanobacteriota</taxon>
        <taxon>Cyanophyceae</taxon>
        <taxon>Synechococcales</taxon>
        <taxon>Coelosphaeriaceae</taxon>
        <taxon>Woronichinia</taxon>
    </lineage>
</organism>
<evidence type="ECO:0000313" key="3">
    <source>
        <dbReference type="EMBL" id="UXE60717.1"/>
    </source>
</evidence>
<dbReference type="Pfam" id="PF03713">
    <property type="entry name" value="DUF305"/>
    <property type="match status" value="1"/>
</dbReference>
<name>A0A977PVQ5_9CYAN</name>